<proteinExistence type="inferred from homology"/>
<dbReference type="Pfam" id="PF07676">
    <property type="entry name" value="PD40"/>
    <property type="match status" value="1"/>
</dbReference>
<dbReference type="Proteomes" id="UP001204798">
    <property type="component" value="Unassembled WGS sequence"/>
</dbReference>
<dbReference type="SUPFAM" id="SSF82171">
    <property type="entry name" value="DPP6 N-terminal domain-like"/>
    <property type="match status" value="1"/>
</dbReference>
<accession>A0ABT2EPF8</accession>
<dbReference type="PROSITE" id="PS51257">
    <property type="entry name" value="PROKAR_LIPOPROTEIN"/>
    <property type="match status" value="1"/>
</dbReference>
<evidence type="ECO:0000256" key="1">
    <source>
        <dbReference type="ARBA" id="ARBA00009820"/>
    </source>
</evidence>
<name>A0ABT2EPF8_9BACT</name>
<organism evidence="2 3">
    <name type="scientific">Candidatus Fervidibacter sacchari</name>
    <dbReference type="NCBI Taxonomy" id="1448929"/>
    <lineage>
        <taxon>Bacteria</taxon>
        <taxon>Candidatus Fervidibacterota</taxon>
        <taxon>Candidatus Fervidibacter</taxon>
    </lineage>
</organism>
<sequence length="333" mass="37863">MNASKEFFTRREFLKRTILAGVGTSFAPLIAYACEEAVPRQPRIAYYCNGEIHVSLPGREGKPITKGHWDFKPSWSKTGDMLVFFRRLKSDPDVSKWLTAICIINVDGTGFHQLTDGTYTEFNPTWTRDGKNIPVWNRKDPKTGNFCIMASKVGGKPGEELPLTDPRYFAWVHSALSDGRLFVTANPPKLGFGYYLMTPKPGGEPKFERIECELLRKGFLDRVSVSPDEKMICFEFQPWSKGRTMAGRTLFIAEFNAEKRVIKNPKPFANEEGKPLWFGYPRWIDGGKAVIYHAGKPGNCQLYVYRLEDRSTKRVSTDPKADYRYPCGEDAPC</sequence>
<keyword evidence="3" id="KW-1185">Reference proteome</keyword>
<dbReference type="PANTHER" id="PTHR36842">
    <property type="entry name" value="PROTEIN TOLB HOMOLOG"/>
    <property type="match status" value="1"/>
</dbReference>
<dbReference type="Gene3D" id="2.120.10.30">
    <property type="entry name" value="TolB, C-terminal domain"/>
    <property type="match status" value="1"/>
</dbReference>
<dbReference type="PANTHER" id="PTHR36842:SF1">
    <property type="entry name" value="PROTEIN TOLB"/>
    <property type="match status" value="1"/>
</dbReference>
<reference evidence="2 3" key="1">
    <citation type="submission" date="2022-08" db="EMBL/GenBank/DDBJ databases">
        <title>Bacterial and archaeal communities from various locations to study Microbial Dark Matter (Phase II).</title>
        <authorList>
            <person name="Stepanauskas R."/>
        </authorList>
    </citation>
    <scope>NUCLEOTIDE SEQUENCE [LARGE SCALE GENOMIC DNA]</scope>
    <source>
        <strain evidence="2 3">PD1</strain>
    </source>
</reference>
<dbReference type="InterPro" id="IPR011042">
    <property type="entry name" value="6-blade_b-propeller_TolB-like"/>
</dbReference>
<dbReference type="InterPro" id="IPR006311">
    <property type="entry name" value="TAT_signal"/>
</dbReference>
<comment type="caution">
    <text evidence="2">The sequence shown here is derived from an EMBL/GenBank/DDBJ whole genome shotgun (WGS) entry which is preliminary data.</text>
</comment>
<comment type="similarity">
    <text evidence="1">Belongs to the TolB family.</text>
</comment>
<gene>
    <name evidence="2" type="ORF">M2350_002234</name>
</gene>
<evidence type="ECO:0008006" key="4">
    <source>
        <dbReference type="Google" id="ProtNLM"/>
    </source>
</evidence>
<dbReference type="RefSeq" id="WP_259096676.1">
    <property type="nucleotide sequence ID" value="NZ_CP130454.1"/>
</dbReference>
<evidence type="ECO:0000313" key="2">
    <source>
        <dbReference type="EMBL" id="MCS3919817.1"/>
    </source>
</evidence>
<protein>
    <recommendedName>
        <fullName evidence="4">Translocation protein TolB</fullName>
    </recommendedName>
</protein>
<dbReference type="EMBL" id="JANUCP010000004">
    <property type="protein sequence ID" value="MCS3919817.1"/>
    <property type="molecule type" value="Genomic_DNA"/>
</dbReference>
<dbReference type="PROSITE" id="PS51318">
    <property type="entry name" value="TAT"/>
    <property type="match status" value="1"/>
</dbReference>
<dbReference type="InterPro" id="IPR011659">
    <property type="entry name" value="WD40"/>
</dbReference>
<evidence type="ECO:0000313" key="3">
    <source>
        <dbReference type="Proteomes" id="UP001204798"/>
    </source>
</evidence>